<evidence type="ECO:0000256" key="2">
    <source>
        <dbReference type="ARBA" id="ARBA00022475"/>
    </source>
</evidence>
<name>A0A0G0JU00_9BACT</name>
<feature type="transmembrane region" description="Helical" evidence="6">
    <location>
        <begin position="258"/>
        <end position="277"/>
    </location>
</feature>
<feature type="transmembrane region" description="Helical" evidence="6">
    <location>
        <begin position="160"/>
        <end position="182"/>
    </location>
</feature>
<dbReference type="NCBIfam" id="TIGR00360">
    <property type="entry name" value="ComEC_N-term"/>
    <property type="match status" value="1"/>
</dbReference>
<feature type="transmembrane region" description="Helical" evidence="6">
    <location>
        <begin position="230"/>
        <end position="251"/>
    </location>
</feature>
<dbReference type="AlphaFoldDB" id="A0A0G0JU00"/>
<dbReference type="PANTHER" id="PTHR30619:SF1">
    <property type="entry name" value="RECOMBINATION PROTEIN 2"/>
    <property type="match status" value="1"/>
</dbReference>
<dbReference type="Proteomes" id="UP000034406">
    <property type="component" value="Unassembled WGS sequence"/>
</dbReference>
<evidence type="ECO:0000256" key="1">
    <source>
        <dbReference type="ARBA" id="ARBA00004651"/>
    </source>
</evidence>
<dbReference type="PANTHER" id="PTHR30619">
    <property type="entry name" value="DNA INTERNALIZATION/COMPETENCE PROTEIN COMEC/REC2"/>
    <property type="match status" value="1"/>
</dbReference>
<evidence type="ECO:0000256" key="6">
    <source>
        <dbReference type="SAM" id="Phobius"/>
    </source>
</evidence>
<dbReference type="InterPro" id="IPR004477">
    <property type="entry name" value="ComEC_N"/>
</dbReference>
<feature type="transmembrane region" description="Helical" evidence="6">
    <location>
        <begin position="194"/>
        <end position="218"/>
    </location>
</feature>
<comment type="subcellular location">
    <subcellularLocation>
        <location evidence="1">Cell membrane</location>
        <topology evidence="1">Multi-pass membrane protein</topology>
    </subcellularLocation>
</comment>
<sequence length="353" mass="39602">MKRRFWWRYLMGIGIMLLIYKFLDKDSLIGVIERSLPYREAGVLKGMVWGDKSGFDKDFYNKLKDSGLVHLMVASGTNVTLLASGGIGMLAGWWNRRWVIVMVLVCLWAYAGIVGWEPPMIRALLLISIFYWGQLLGRKYDLIRSLGVTVAIMVVIDPGMIVSVSFWLSLAAFVGVVTADFARQNMRIGKGVTLLWQASWSTIWISLWVTPILGLVFGRISLVAPISNVAVFWLVETICLVGGLGSVLGVLIPMLGRVILMGIYPLVGYLVWVVEGFGGWKWAAIDFEFNWLMLVGWYLVLGYWLIVGNRHACSVRGNNFAGNRHACSLGGNAYMRSVQFGDMRSVRNKKNEN</sequence>
<keyword evidence="2" id="KW-1003">Cell membrane</keyword>
<dbReference type="EMBL" id="LBUT01000008">
    <property type="protein sequence ID" value="KKQ70122.1"/>
    <property type="molecule type" value="Genomic_DNA"/>
</dbReference>
<reference evidence="8 9" key="1">
    <citation type="journal article" date="2015" name="Nature">
        <title>rRNA introns, odd ribosomes, and small enigmatic genomes across a large radiation of phyla.</title>
        <authorList>
            <person name="Brown C.T."/>
            <person name="Hug L.A."/>
            <person name="Thomas B.C."/>
            <person name="Sharon I."/>
            <person name="Castelle C.J."/>
            <person name="Singh A."/>
            <person name="Wilkins M.J."/>
            <person name="Williams K.H."/>
            <person name="Banfield J.F."/>
        </authorList>
    </citation>
    <scope>NUCLEOTIDE SEQUENCE [LARGE SCALE GENOMIC DNA]</scope>
</reference>
<organism evidence="8 9">
    <name type="scientific">Candidatus Shapirobacteria bacterium GW2011_GWE2_38_30</name>
    <dbReference type="NCBI Taxonomy" id="1618490"/>
    <lineage>
        <taxon>Bacteria</taxon>
        <taxon>Candidatus Shapironibacteriota</taxon>
    </lineage>
</organism>
<feature type="transmembrane region" description="Helical" evidence="6">
    <location>
        <begin position="67"/>
        <end position="92"/>
    </location>
</feature>
<comment type="caution">
    <text evidence="8">The sequence shown here is derived from an EMBL/GenBank/DDBJ whole genome shotgun (WGS) entry which is preliminary data.</text>
</comment>
<dbReference type="InterPro" id="IPR052159">
    <property type="entry name" value="Competence_DNA_uptake"/>
</dbReference>
<protein>
    <submittedName>
        <fullName evidence="8">Internalization-related competence protein ComEC/Rec2 protein</fullName>
    </submittedName>
</protein>
<dbReference type="Pfam" id="PF03772">
    <property type="entry name" value="Competence"/>
    <property type="match status" value="1"/>
</dbReference>
<keyword evidence="3 6" id="KW-0812">Transmembrane</keyword>
<evidence type="ECO:0000313" key="9">
    <source>
        <dbReference type="Proteomes" id="UP000034406"/>
    </source>
</evidence>
<feature type="transmembrane region" description="Helical" evidence="6">
    <location>
        <begin position="289"/>
        <end position="307"/>
    </location>
</feature>
<keyword evidence="5 6" id="KW-0472">Membrane</keyword>
<keyword evidence="4 6" id="KW-1133">Transmembrane helix</keyword>
<feature type="transmembrane region" description="Helical" evidence="6">
    <location>
        <begin position="98"/>
        <end position="116"/>
    </location>
</feature>
<evidence type="ECO:0000259" key="7">
    <source>
        <dbReference type="Pfam" id="PF03772"/>
    </source>
</evidence>
<accession>A0A0G0JU00</accession>
<feature type="transmembrane region" description="Helical" evidence="6">
    <location>
        <begin position="6"/>
        <end position="23"/>
    </location>
</feature>
<dbReference type="STRING" id="1618490.US90_C0008G0014"/>
<dbReference type="GO" id="GO:0005886">
    <property type="term" value="C:plasma membrane"/>
    <property type="evidence" value="ECO:0007669"/>
    <property type="project" value="UniProtKB-SubCell"/>
</dbReference>
<proteinExistence type="predicted"/>
<evidence type="ECO:0000256" key="4">
    <source>
        <dbReference type="ARBA" id="ARBA00022989"/>
    </source>
</evidence>
<evidence type="ECO:0000256" key="5">
    <source>
        <dbReference type="ARBA" id="ARBA00023136"/>
    </source>
</evidence>
<evidence type="ECO:0000256" key="3">
    <source>
        <dbReference type="ARBA" id="ARBA00022692"/>
    </source>
</evidence>
<evidence type="ECO:0000313" key="8">
    <source>
        <dbReference type="EMBL" id="KKQ70122.1"/>
    </source>
</evidence>
<gene>
    <name evidence="8" type="ORF">US90_C0008G0014</name>
</gene>
<feature type="domain" description="ComEC/Rec2-related protein" evidence="7">
    <location>
        <begin position="47"/>
        <end position="307"/>
    </location>
</feature>